<dbReference type="Proteomes" id="UP000004095">
    <property type="component" value="Unassembled WGS sequence"/>
</dbReference>
<evidence type="ECO:0000313" key="2">
    <source>
        <dbReference type="Proteomes" id="UP000004095"/>
    </source>
</evidence>
<protein>
    <submittedName>
        <fullName evidence="1">Uncharacterized protein</fullName>
    </submittedName>
</protein>
<sequence>MKNLDKMKNLENIKGITKKLSLKKNEHFEDDFDLSSFGNYINSFESVGKSFHNVDYREDALKSVSFRKP</sequence>
<accession>A1ZFJ0</accession>
<dbReference type="AlphaFoldDB" id="A1ZFJ0"/>
<proteinExistence type="predicted"/>
<keyword evidence="2" id="KW-1185">Reference proteome</keyword>
<comment type="caution">
    <text evidence="1">The sequence shown here is derived from an EMBL/GenBank/DDBJ whole genome shotgun (WGS) entry which is preliminary data.</text>
</comment>
<gene>
    <name evidence="1" type="ORF">M23134_01088</name>
</gene>
<evidence type="ECO:0000313" key="1">
    <source>
        <dbReference type="EMBL" id="EAY30764.1"/>
    </source>
</evidence>
<organism evidence="1 2">
    <name type="scientific">Microscilla marina ATCC 23134</name>
    <dbReference type="NCBI Taxonomy" id="313606"/>
    <lineage>
        <taxon>Bacteria</taxon>
        <taxon>Pseudomonadati</taxon>
        <taxon>Bacteroidota</taxon>
        <taxon>Cytophagia</taxon>
        <taxon>Cytophagales</taxon>
        <taxon>Microscillaceae</taxon>
        <taxon>Microscilla</taxon>
    </lineage>
</organism>
<dbReference type="EMBL" id="AAWS01000005">
    <property type="protein sequence ID" value="EAY30764.1"/>
    <property type="molecule type" value="Genomic_DNA"/>
</dbReference>
<reference evidence="1 2" key="1">
    <citation type="submission" date="2007-01" db="EMBL/GenBank/DDBJ databases">
        <authorList>
            <person name="Haygood M."/>
            <person name="Podell S."/>
            <person name="Anderson C."/>
            <person name="Hopkinson B."/>
            <person name="Roe K."/>
            <person name="Barbeau K."/>
            <person name="Gaasterland T."/>
            <person name="Ferriera S."/>
            <person name="Johnson J."/>
            <person name="Kravitz S."/>
            <person name="Beeson K."/>
            <person name="Sutton G."/>
            <person name="Rogers Y.-H."/>
            <person name="Friedman R."/>
            <person name="Frazier M."/>
            <person name="Venter J.C."/>
        </authorList>
    </citation>
    <scope>NUCLEOTIDE SEQUENCE [LARGE SCALE GENOMIC DNA]</scope>
    <source>
        <strain evidence="1 2">ATCC 23134</strain>
    </source>
</reference>
<name>A1ZFJ0_MICM2</name>